<accession>V5IMT1</accession>
<gene>
    <name evidence="1" type="ORF">NCU07323</name>
</gene>
<evidence type="ECO:0000313" key="1">
    <source>
        <dbReference type="EMBL" id="ESA43002.1"/>
    </source>
</evidence>
<dbReference type="AlphaFoldDB" id="V5IMT1"/>
<sequence length="94" mass="10608">MVCSAYQPRWPHYMQYWASLTQSPLKRGQASISPSQMQRLSAEPLVYEPRASYLPMLRQKAPLKTVLGSSKNNRYKNLATVAAYQVCISGTLSI</sequence>
<dbReference type="GeneID" id="3878629"/>
<dbReference type="RefSeq" id="XP_011394243.1">
    <property type="nucleotide sequence ID" value="XM_011395941.1"/>
</dbReference>
<dbReference type="VEuPathDB" id="FungiDB:NCU07323"/>
<proteinExistence type="predicted"/>
<protein>
    <submittedName>
        <fullName evidence="1">Uncharacterized protein</fullName>
    </submittedName>
</protein>
<name>V5IMT1_NEUCR</name>
<dbReference type="InParanoid" id="V5IMT1"/>
<organism evidence="1 2">
    <name type="scientific">Neurospora crassa (strain ATCC 24698 / 74-OR23-1A / CBS 708.71 / DSM 1257 / FGSC 987)</name>
    <dbReference type="NCBI Taxonomy" id="367110"/>
    <lineage>
        <taxon>Eukaryota</taxon>
        <taxon>Fungi</taxon>
        <taxon>Dikarya</taxon>
        <taxon>Ascomycota</taxon>
        <taxon>Pezizomycotina</taxon>
        <taxon>Sordariomycetes</taxon>
        <taxon>Sordariomycetidae</taxon>
        <taxon>Sordariales</taxon>
        <taxon>Sordariaceae</taxon>
        <taxon>Neurospora</taxon>
    </lineage>
</organism>
<dbReference type="EMBL" id="CM002239">
    <property type="protein sequence ID" value="ESA43002.1"/>
    <property type="molecule type" value="Genomic_DNA"/>
</dbReference>
<reference evidence="1 2" key="1">
    <citation type="journal article" date="2003" name="Nature">
        <title>The genome sequence of the filamentous fungus Neurospora crassa.</title>
        <authorList>
            <person name="Galagan J.E."/>
            <person name="Calvo S.E."/>
            <person name="Borkovich K.A."/>
            <person name="Selker E.U."/>
            <person name="Read N.D."/>
            <person name="Jaffe D."/>
            <person name="FitzHugh W."/>
            <person name="Ma L.J."/>
            <person name="Smirnov S."/>
            <person name="Purcell S."/>
            <person name="Rehman B."/>
            <person name="Elkins T."/>
            <person name="Engels R."/>
            <person name="Wang S."/>
            <person name="Nielsen C.B."/>
            <person name="Butler J."/>
            <person name="Endrizzi M."/>
            <person name="Qui D."/>
            <person name="Ianakiev P."/>
            <person name="Bell-Pedersen D."/>
            <person name="Nelson M.A."/>
            <person name="Werner-Washburne M."/>
            <person name="Selitrennikoff C.P."/>
            <person name="Kinsey J.A."/>
            <person name="Braun E.L."/>
            <person name="Zelter A."/>
            <person name="Schulte U."/>
            <person name="Kothe G.O."/>
            <person name="Jedd G."/>
            <person name="Mewes W."/>
            <person name="Staben C."/>
            <person name="Marcotte E."/>
            <person name="Greenberg D."/>
            <person name="Roy A."/>
            <person name="Foley K."/>
            <person name="Naylor J."/>
            <person name="Stange-Thomann N."/>
            <person name="Barrett R."/>
            <person name="Gnerre S."/>
            <person name="Kamal M."/>
            <person name="Kamvysselis M."/>
            <person name="Mauceli E."/>
            <person name="Bielke C."/>
            <person name="Rudd S."/>
            <person name="Frishman D."/>
            <person name="Krystofova S."/>
            <person name="Rasmussen C."/>
            <person name="Metzenberg R.L."/>
            <person name="Perkins D.D."/>
            <person name="Kroken S."/>
            <person name="Cogoni C."/>
            <person name="Macino G."/>
            <person name="Catcheside D."/>
            <person name="Li W."/>
            <person name="Pratt R.J."/>
            <person name="Osmani S.A."/>
            <person name="DeSouza C.P."/>
            <person name="Glass L."/>
            <person name="Orbach M.J."/>
            <person name="Berglund J.A."/>
            <person name="Voelker R."/>
            <person name="Yarden O."/>
            <person name="Plamann M."/>
            <person name="Seiler S."/>
            <person name="Dunlap J."/>
            <person name="Radford A."/>
            <person name="Aramayo R."/>
            <person name="Natvig D.O."/>
            <person name="Alex L.A."/>
            <person name="Mannhaupt G."/>
            <person name="Ebbole D.J."/>
            <person name="Freitag M."/>
            <person name="Paulsen I."/>
            <person name="Sachs M.S."/>
            <person name="Lander E.S."/>
            <person name="Nusbaum C."/>
            <person name="Birren B."/>
        </authorList>
    </citation>
    <scope>NUCLEOTIDE SEQUENCE [LARGE SCALE GENOMIC DNA]</scope>
    <source>
        <strain evidence="2">ATCC 24698 / 74-OR23-1A / CBS 708.71 / DSM 1257 / FGSC 987</strain>
    </source>
</reference>
<evidence type="ECO:0000313" key="2">
    <source>
        <dbReference type="Proteomes" id="UP000001805"/>
    </source>
</evidence>
<keyword evidence="2" id="KW-1185">Reference proteome</keyword>
<dbReference type="KEGG" id="ncr:NCU07323"/>
<dbReference type="Proteomes" id="UP000001805">
    <property type="component" value="Chromosome 4, Linkage Group IV"/>
</dbReference>